<feature type="signal peptide" evidence="1">
    <location>
        <begin position="1"/>
        <end position="22"/>
    </location>
</feature>
<evidence type="ECO:0000313" key="3">
    <source>
        <dbReference type="Proteomes" id="UP000697998"/>
    </source>
</evidence>
<reference evidence="2 3" key="1">
    <citation type="submission" date="2020-10" db="EMBL/GenBank/DDBJ databases">
        <title>Connecting structure to function with the recovery of over 1000 high-quality activated sludge metagenome-assembled genomes encoding full-length rRNA genes using long-read sequencing.</title>
        <authorList>
            <person name="Singleton C.M."/>
            <person name="Petriglieri F."/>
            <person name="Kristensen J.M."/>
            <person name="Kirkegaard R.H."/>
            <person name="Michaelsen T.Y."/>
            <person name="Andersen M.H."/>
            <person name="Karst S.M."/>
            <person name="Dueholm M.S."/>
            <person name="Nielsen P.H."/>
            <person name="Albertsen M."/>
        </authorList>
    </citation>
    <scope>NUCLEOTIDE SEQUENCE [LARGE SCALE GENOMIC DNA]</scope>
    <source>
        <strain evidence="2">EsbW_18-Q3-R4-48_BATAC.285</strain>
    </source>
</reference>
<feature type="chain" id="PRO_5037980088" description="DUF1311 domain-containing protein" evidence="1">
    <location>
        <begin position="23"/>
        <end position="210"/>
    </location>
</feature>
<keyword evidence="1" id="KW-0732">Signal</keyword>
<evidence type="ECO:0008006" key="4">
    <source>
        <dbReference type="Google" id="ProtNLM"/>
    </source>
</evidence>
<dbReference type="PANTHER" id="PTHR37549:SF1">
    <property type="entry name" value="LIPOPROTEIN LPRI"/>
    <property type="match status" value="1"/>
</dbReference>
<accession>A0A935UG74</accession>
<organism evidence="2 3">
    <name type="scientific">Candidatus Accumulibacter proximus</name>
    <dbReference type="NCBI Taxonomy" id="2954385"/>
    <lineage>
        <taxon>Bacteria</taxon>
        <taxon>Pseudomonadati</taxon>
        <taxon>Pseudomonadota</taxon>
        <taxon>Betaproteobacteria</taxon>
        <taxon>Candidatus Accumulibacter</taxon>
    </lineage>
</organism>
<name>A0A935UG74_9PROT</name>
<gene>
    <name evidence="2" type="ORF">IPJ27_11755</name>
</gene>
<protein>
    <recommendedName>
        <fullName evidence="4">DUF1311 domain-containing protein</fullName>
    </recommendedName>
</protein>
<evidence type="ECO:0000313" key="2">
    <source>
        <dbReference type="EMBL" id="MBK7675367.1"/>
    </source>
</evidence>
<dbReference type="EMBL" id="JADJMH010000009">
    <property type="protein sequence ID" value="MBK7675367.1"/>
    <property type="molecule type" value="Genomic_DNA"/>
</dbReference>
<dbReference type="PANTHER" id="PTHR37549">
    <property type="entry name" value="LIPOPROTEIN LPRI"/>
    <property type="match status" value="1"/>
</dbReference>
<sequence>MKRQCLWLCLTALHMAANAANAASFDCAQAASKIEQQICASPRLDPLDSRMGEAFAKAKRSCPAAGVVNAQRHWLREQRNRCTDEPCLIAAYENRLEQLAQPACGLPTGVQTGACPAGREALLGAWKLVSDGGPFEEMAFTANRFDSWLHQRPELSGAQWRVSGCELHVEDANSGFDGRYTLLKMTGNRLFLRESGEREIAVYQQIKTRK</sequence>
<comment type="caution">
    <text evidence="2">The sequence shown here is derived from an EMBL/GenBank/DDBJ whole genome shotgun (WGS) entry which is preliminary data.</text>
</comment>
<dbReference type="InterPro" id="IPR052755">
    <property type="entry name" value="Lysozyme_Inhibitor_LprI"/>
</dbReference>
<dbReference type="GO" id="GO:0005576">
    <property type="term" value="C:extracellular region"/>
    <property type="evidence" value="ECO:0007669"/>
    <property type="project" value="TreeGrafter"/>
</dbReference>
<proteinExistence type="predicted"/>
<dbReference type="Proteomes" id="UP000697998">
    <property type="component" value="Unassembled WGS sequence"/>
</dbReference>
<evidence type="ECO:0000256" key="1">
    <source>
        <dbReference type="SAM" id="SignalP"/>
    </source>
</evidence>
<dbReference type="AlphaFoldDB" id="A0A935UG74"/>